<evidence type="ECO:0000313" key="2">
    <source>
        <dbReference type="EMBL" id="KAK7859196.1"/>
    </source>
</evidence>
<proteinExistence type="predicted"/>
<sequence>MRTRRPPTLVMPLRSTAREGATRSLATAGLERTRKQETLGEEKVRPASTVGGVVWASEASICSHDHEDSTPVSHVRQGGKDGVPLWEKKFCTSVGRIPWGKIVDNKKYIHLQDNVLSWDDSAGKVAFQNAKKRFWAEINGLLCDISLPDPDMYIDEIDWNTNIDPELIKELDEELHNMQQENNNNPREFSNVVDLGALKKVGEWNPWESWGNGGDKAWDDFGNKGRGWNQQEPKNWNNGQNTWESRIEQNNGSLIDRGWGDCVENGWGRNEWDNDDNPWPVKNKGWGDFENKDWGWNQREPKHLNNDDNTTESRFRQNKGAFKDRGWRDCWGNGWGRNQGDNGDNLLPVKNKGWGEFENKDWGWNQKEPKNLNNGDNPWESRFRQNNRTLEDRGWRDCGGSGFSRKQWGKNNNELKHREFTRTDRGTWNEGSQTRGGGEARGTWNEGSRKRRSVGGKGTWNEGGCKRGGSHLYTMDTKSSRPRQWLPNRSFLEER</sequence>
<protein>
    <submittedName>
        <fullName evidence="2">Uncharacterized protein</fullName>
    </submittedName>
</protein>
<dbReference type="PANTHER" id="PTHR34567">
    <property type="entry name" value="FK506-BINDING-LIKE PROTEIN"/>
    <property type="match status" value="1"/>
</dbReference>
<feature type="region of interest" description="Disordered" evidence="1">
    <location>
        <begin position="422"/>
        <end position="495"/>
    </location>
</feature>
<evidence type="ECO:0000256" key="1">
    <source>
        <dbReference type="SAM" id="MobiDB-lite"/>
    </source>
</evidence>
<feature type="region of interest" description="Disordered" evidence="1">
    <location>
        <begin position="360"/>
        <end position="380"/>
    </location>
</feature>
<organism evidence="2">
    <name type="scientific">Quercus suber</name>
    <name type="common">Cork oak</name>
    <dbReference type="NCBI Taxonomy" id="58331"/>
    <lineage>
        <taxon>Eukaryota</taxon>
        <taxon>Viridiplantae</taxon>
        <taxon>Streptophyta</taxon>
        <taxon>Embryophyta</taxon>
        <taxon>Tracheophyta</taxon>
        <taxon>Spermatophyta</taxon>
        <taxon>Magnoliopsida</taxon>
        <taxon>eudicotyledons</taxon>
        <taxon>Gunneridae</taxon>
        <taxon>Pentapetalae</taxon>
        <taxon>rosids</taxon>
        <taxon>fabids</taxon>
        <taxon>Fagales</taxon>
        <taxon>Fagaceae</taxon>
        <taxon>Quercus</taxon>
    </lineage>
</organism>
<reference evidence="2" key="1">
    <citation type="submission" date="2017-12" db="EMBL/GenBank/DDBJ databases">
        <authorList>
            <person name="Barbosa P."/>
            <person name="Usie A."/>
            <person name="Ramos A.M."/>
        </authorList>
    </citation>
    <scope>NUCLEOTIDE SEQUENCE</scope>
    <source>
        <strain evidence="2">HL8</strain>
        <tissue evidence="2">Leaves</tissue>
    </source>
</reference>
<reference evidence="2" key="2">
    <citation type="journal article" date="2018" name="Sci. Data">
        <title>The draft genome sequence of cork oak.</title>
        <authorList>
            <person name="Ramos A.M."/>
            <person name="Usie A."/>
            <person name="Barbosa P."/>
            <person name="Barros P.M."/>
            <person name="Capote T."/>
            <person name="Chaves I."/>
            <person name="Simoes F."/>
            <person name="Abreu I."/>
            <person name="Carrasquinho I."/>
            <person name="Faro C."/>
            <person name="Guimaraes J.B."/>
            <person name="Mendonca D."/>
            <person name="Nobrega F."/>
            <person name="Rodrigues L."/>
            <person name="Saibo N.J.M."/>
            <person name="Varela M.C."/>
            <person name="Egas C."/>
            <person name="Matos J."/>
            <person name="Miguel C.M."/>
            <person name="Oliveira M.M."/>
            <person name="Ricardo C.P."/>
            <person name="Goncalves S."/>
        </authorList>
    </citation>
    <scope>NUCLEOTIDE SEQUENCE [LARGE SCALE GENOMIC DNA]</scope>
    <source>
        <strain evidence="2">HL8</strain>
    </source>
</reference>
<accession>A0AAW0M7F6</accession>
<gene>
    <name evidence="2" type="ORF">CFP56_007781</name>
</gene>
<reference evidence="2" key="3">
    <citation type="submission" date="2023-07" db="EMBL/GenBank/DDBJ databases">
        <title>An improved reference 1 genome and first organelle genomes of Quercus suber.</title>
        <authorList>
            <consortium name="Genosuber Consortium"/>
            <person name="Usie A."/>
            <person name="Serra O."/>
            <person name="Barros P."/>
        </authorList>
    </citation>
    <scope>NUCLEOTIDE SEQUENCE</scope>
    <source>
        <strain evidence="2">HL8</strain>
        <tissue evidence="2">Leaves</tissue>
    </source>
</reference>
<dbReference type="AlphaFoldDB" id="A0AAW0M7F6"/>
<name>A0AAW0M7F6_QUESU</name>
<feature type="region of interest" description="Disordered" evidence="1">
    <location>
        <begin position="294"/>
        <end position="313"/>
    </location>
</feature>
<dbReference type="EMBL" id="PKMF04000014">
    <property type="protein sequence ID" value="KAK7859196.1"/>
    <property type="molecule type" value="Genomic_DNA"/>
</dbReference>
<dbReference type="PANTHER" id="PTHR34567:SF7">
    <property type="entry name" value="PENTATRICOPEPTIDE REPEAT-CONTAINING-LIKE PROTEIN"/>
    <property type="match status" value="1"/>
</dbReference>
<comment type="caution">
    <text evidence="2">The sequence shown here is derived from an EMBL/GenBank/DDBJ whole genome shotgun (WGS) entry which is preliminary data.</text>
</comment>